<gene>
    <name evidence="4" type="ORF">LTR84_006308</name>
</gene>
<dbReference type="Proteomes" id="UP001358417">
    <property type="component" value="Unassembled WGS sequence"/>
</dbReference>
<feature type="region of interest" description="Disordered" evidence="2">
    <location>
        <begin position="1"/>
        <end position="75"/>
    </location>
</feature>
<protein>
    <recommendedName>
        <fullName evidence="3">AB hydrolase-1 domain-containing protein</fullName>
    </recommendedName>
</protein>
<feature type="region of interest" description="Disordered" evidence="2">
    <location>
        <begin position="408"/>
        <end position="487"/>
    </location>
</feature>
<dbReference type="SUPFAM" id="SSF53474">
    <property type="entry name" value="alpha/beta-Hydrolases"/>
    <property type="match status" value="1"/>
</dbReference>
<evidence type="ECO:0000256" key="1">
    <source>
        <dbReference type="SAM" id="Coils"/>
    </source>
</evidence>
<feature type="domain" description="AB hydrolase-1" evidence="3">
    <location>
        <begin position="86"/>
        <end position="304"/>
    </location>
</feature>
<dbReference type="InterPro" id="IPR000073">
    <property type="entry name" value="AB_hydrolase_1"/>
</dbReference>
<dbReference type="Pfam" id="PF12697">
    <property type="entry name" value="Abhydrolase_6"/>
    <property type="match status" value="1"/>
</dbReference>
<dbReference type="AlphaFoldDB" id="A0AAV9N1I5"/>
<proteinExistence type="predicted"/>
<dbReference type="Gene3D" id="3.40.50.1820">
    <property type="entry name" value="alpha/beta hydrolase"/>
    <property type="match status" value="1"/>
</dbReference>
<name>A0AAV9N1I5_9EURO</name>
<evidence type="ECO:0000313" key="5">
    <source>
        <dbReference type="Proteomes" id="UP001358417"/>
    </source>
</evidence>
<comment type="caution">
    <text evidence="4">The sequence shown here is derived from an EMBL/GenBank/DDBJ whole genome shotgun (WGS) entry which is preliminary data.</text>
</comment>
<feature type="compositionally biased region" description="Polar residues" evidence="2">
    <location>
        <begin position="19"/>
        <end position="41"/>
    </location>
</feature>
<evidence type="ECO:0000256" key="2">
    <source>
        <dbReference type="SAM" id="MobiDB-lite"/>
    </source>
</evidence>
<dbReference type="CDD" id="cd22249">
    <property type="entry name" value="UDM1_RNF168_RNF169-like"/>
    <property type="match status" value="1"/>
</dbReference>
<feature type="compositionally biased region" description="Polar residues" evidence="2">
    <location>
        <begin position="64"/>
        <end position="75"/>
    </location>
</feature>
<accession>A0AAV9N1I5</accession>
<dbReference type="EMBL" id="JAVRRD010000024">
    <property type="protein sequence ID" value="KAK5047643.1"/>
    <property type="molecule type" value="Genomic_DNA"/>
</dbReference>
<evidence type="ECO:0000313" key="4">
    <source>
        <dbReference type="EMBL" id="KAK5047643.1"/>
    </source>
</evidence>
<feature type="compositionally biased region" description="Pro residues" evidence="2">
    <location>
        <begin position="468"/>
        <end position="478"/>
    </location>
</feature>
<feature type="region of interest" description="Disordered" evidence="2">
    <location>
        <begin position="338"/>
        <end position="394"/>
    </location>
</feature>
<organism evidence="4 5">
    <name type="scientific">Exophiala bonariae</name>
    <dbReference type="NCBI Taxonomy" id="1690606"/>
    <lineage>
        <taxon>Eukaryota</taxon>
        <taxon>Fungi</taxon>
        <taxon>Dikarya</taxon>
        <taxon>Ascomycota</taxon>
        <taxon>Pezizomycotina</taxon>
        <taxon>Eurotiomycetes</taxon>
        <taxon>Chaetothyriomycetidae</taxon>
        <taxon>Chaetothyriales</taxon>
        <taxon>Herpotrichiellaceae</taxon>
        <taxon>Exophiala</taxon>
    </lineage>
</organism>
<dbReference type="InterPro" id="IPR029058">
    <property type="entry name" value="AB_hydrolase_fold"/>
</dbReference>
<dbReference type="PANTHER" id="PTHR47842:SF3">
    <property type="entry name" value="DUF676 DOMAIN-CONTAINING PROTEIN"/>
    <property type="match status" value="1"/>
</dbReference>
<feature type="compositionally biased region" description="Polar residues" evidence="2">
    <location>
        <begin position="426"/>
        <end position="461"/>
    </location>
</feature>
<keyword evidence="1" id="KW-0175">Coiled coil</keyword>
<sequence length="668" mass="74502">MAERKPPLPPRRYSHAPSEPQSQSVMSVGESTQYLSPTAPLSPSIPPADKNFSPYSGGLHDPRASSTQSLRPIESATNTGRRTLLIIYIHGFLGDETSFGSFPAHVHSLITSSLAETHVVYTKVYPRYKSRKNVSFAKDDFSNWLAPHESDTTDVILVGHSLGGILAAEVVLIPSHVPGSNELSQHRLLGLIAFDVPYLGMHPGVVGTGIASLFRSPPELPESPLSTATEFAGSLSPLDSNFNPAYPNDVHLANRQGKLERAWYFWNKHAGELMNATTRYVSSHLEFGGVLADYPGLRRRYFALRALEDVDELARPRAPNGRLIRRVRFVNYYSASSGRIKERSPSPPASPALLEPPNRTTEMQTLSSRRSSADGTDHSLTVPPSPSPRLSLEEHRDGEVITKDIAELNIDPAPPLNELEPMAMGSGTTSNASGDESELVTTETQSPLSPMASSSLQTTSRSFDDGLPPLPPPPIPPPHFDESSYDNEDNLKIARKDHERQVKAYERALKDRAKSAKDREKVIQKRQREVIKQEEKEAKRLRQEELRVQKEQLKRSSTLNPEDYDKHLRLQTEVEQNSPQRPKKQKDRKFCALPVKDSRTGQRDPTWIRVYMEGIDEVVAHTSMFKMSETYVKMVGDTAERIERWVADDATKRLLLAEMQHSGAPLNQ</sequence>
<reference evidence="4 5" key="1">
    <citation type="submission" date="2023-08" db="EMBL/GenBank/DDBJ databases">
        <title>Black Yeasts Isolated from many extreme environments.</title>
        <authorList>
            <person name="Coleine C."/>
            <person name="Stajich J.E."/>
            <person name="Selbmann L."/>
        </authorList>
    </citation>
    <scope>NUCLEOTIDE SEQUENCE [LARGE SCALE GENOMIC DNA]</scope>
    <source>
        <strain evidence="4 5">CCFEE 5792</strain>
    </source>
</reference>
<feature type="coiled-coil region" evidence="1">
    <location>
        <begin position="488"/>
        <end position="556"/>
    </location>
</feature>
<evidence type="ECO:0000259" key="3">
    <source>
        <dbReference type="Pfam" id="PF12697"/>
    </source>
</evidence>
<keyword evidence="5" id="KW-1185">Reference proteome</keyword>
<feature type="compositionally biased region" description="Polar residues" evidence="2">
    <location>
        <begin position="358"/>
        <end position="370"/>
    </location>
</feature>
<dbReference type="GeneID" id="89974480"/>
<dbReference type="PANTHER" id="PTHR47842">
    <property type="entry name" value="EXPRESSED PROTEIN"/>
    <property type="match status" value="1"/>
</dbReference>
<dbReference type="RefSeq" id="XP_064703170.1">
    <property type="nucleotide sequence ID" value="XM_064849869.1"/>
</dbReference>